<dbReference type="STRING" id="1205910.B005_1600"/>
<feature type="region of interest" description="Disordered" evidence="2">
    <location>
        <begin position="377"/>
        <end position="1024"/>
    </location>
</feature>
<evidence type="ECO:0000313" key="4">
    <source>
        <dbReference type="EMBL" id="AFR08305.1"/>
    </source>
</evidence>
<feature type="compositionally biased region" description="Polar residues" evidence="2">
    <location>
        <begin position="989"/>
        <end position="1010"/>
    </location>
</feature>
<dbReference type="RefSeq" id="WP_014910763.1">
    <property type="nucleotide sequence ID" value="NC_018524.1"/>
</dbReference>
<dbReference type="Proteomes" id="UP000003779">
    <property type="component" value="Chromosome"/>
</dbReference>
<feature type="compositionally biased region" description="Basic and acidic residues" evidence="2">
    <location>
        <begin position="665"/>
        <end position="692"/>
    </location>
</feature>
<feature type="compositionally biased region" description="Polar residues" evidence="2">
    <location>
        <begin position="505"/>
        <end position="520"/>
    </location>
</feature>
<feature type="compositionally biased region" description="Polar residues" evidence="2">
    <location>
        <begin position="723"/>
        <end position="732"/>
    </location>
</feature>
<feature type="compositionally biased region" description="Polar residues" evidence="2">
    <location>
        <begin position="799"/>
        <end position="810"/>
    </location>
</feature>
<keyword evidence="3" id="KW-0472">Membrane</keyword>
<feature type="compositionally biased region" description="Pro residues" evidence="2">
    <location>
        <begin position="770"/>
        <end position="780"/>
    </location>
</feature>
<feature type="compositionally biased region" description="Gly residues" evidence="2">
    <location>
        <begin position="1513"/>
        <end position="1524"/>
    </location>
</feature>
<feature type="compositionally biased region" description="Basic and acidic residues" evidence="2">
    <location>
        <begin position="1435"/>
        <end position="1447"/>
    </location>
</feature>
<feature type="compositionally biased region" description="Basic and acidic residues" evidence="2">
    <location>
        <begin position="1233"/>
        <end position="1252"/>
    </location>
</feature>
<feature type="compositionally biased region" description="Gly residues" evidence="2">
    <location>
        <begin position="413"/>
        <end position="434"/>
    </location>
</feature>
<dbReference type="PATRIC" id="fig|1205910.3.peg.1515"/>
<feature type="compositionally biased region" description="Basic and acidic residues" evidence="2">
    <location>
        <begin position="1481"/>
        <end position="1512"/>
    </location>
</feature>
<reference evidence="4 5" key="1">
    <citation type="journal article" date="2012" name="J. Bacteriol.">
        <title>Whole-Genome Sequence of Nocardiopsis alba Strain ATCC BAA-2165, Associated with Honeybees.</title>
        <authorList>
            <person name="Qiao J."/>
            <person name="Chen L."/>
            <person name="Li Y."/>
            <person name="Wang J."/>
            <person name="Zhang W."/>
            <person name="Chen S."/>
        </authorList>
    </citation>
    <scope>NUCLEOTIDE SEQUENCE [LARGE SCALE GENOMIC DNA]</scope>
    <source>
        <strain evidence="5">ATCC BAA-2165 / BE74</strain>
    </source>
</reference>
<feature type="compositionally biased region" description="Low complexity" evidence="2">
    <location>
        <begin position="749"/>
        <end position="769"/>
    </location>
</feature>
<feature type="compositionally biased region" description="Basic and acidic residues" evidence="2">
    <location>
        <begin position="834"/>
        <end position="847"/>
    </location>
</feature>
<dbReference type="eggNOG" id="COG3266">
    <property type="taxonomic scope" value="Bacteria"/>
</dbReference>
<evidence type="ECO:0000256" key="2">
    <source>
        <dbReference type="SAM" id="MobiDB-lite"/>
    </source>
</evidence>
<feature type="compositionally biased region" description="Polar residues" evidence="2">
    <location>
        <begin position="848"/>
        <end position="864"/>
    </location>
</feature>
<feature type="compositionally biased region" description="Low complexity" evidence="2">
    <location>
        <begin position="537"/>
        <end position="569"/>
    </location>
</feature>
<feature type="transmembrane region" description="Helical" evidence="3">
    <location>
        <begin position="188"/>
        <end position="216"/>
    </location>
</feature>
<feature type="compositionally biased region" description="Polar residues" evidence="2">
    <location>
        <begin position="570"/>
        <end position="589"/>
    </location>
</feature>
<feature type="compositionally biased region" description="Basic and acidic residues" evidence="2">
    <location>
        <begin position="1279"/>
        <end position="1328"/>
    </location>
</feature>
<proteinExistence type="predicted"/>
<feature type="coiled-coil region" evidence="1">
    <location>
        <begin position="1689"/>
        <end position="1719"/>
    </location>
</feature>
<feature type="compositionally biased region" description="Low complexity" evidence="2">
    <location>
        <begin position="402"/>
        <end position="412"/>
    </location>
</feature>
<feature type="region of interest" description="Disordered" evidence="2">
    <location>
        <begin position="1192"/>
        <end position="1533"/>
    </location>
</feature>
<evidence type="ECO:0000256" key="1">
    <source>
        <dbReference type="SAM" id="Coils"/>
    </source>
</evidence>
<evidence type="ECO:0000313" key="5">
    <source>
        <dbReference type="Proteomes" id="UP000003779"/>
    </source>
</evidence>
<feature type="compositionally biased region" description="Polar residues" evidence="2">
    <location>
        <begin position="897"/>
        <end position="925"/>
    </location>
</feature>
<accession>J7LA48</accession>
<reference evidence="5" key="2">
    <citation type="submission" date="2012-08" db="EMBL/GenBank/DDBJ databases">
        <title>Whole-genome sequence of Nocardiopsis alba strain ATCC BAA-2165 associated with honeybees.</title>
        <authorList>
            <person name="Qiao J."/>
            <person name="Chen L."/>
            <person name="Li Y."/>
            <person name="Wang J."/>
            <person name="Zhang W."/>
            <person name="Chen S."/>
        </authorList>
    </citation>
    <scope>NUCLEOTIDE SEQUENCE [LARGE SCALE GENOMIC DNA]</scope>
    <source>
        <strain evidence="5">ATCC BAA-2165 / BE74</strain>
    </source>
</reference>
<keyword evidence="1" id="KW-0175">Coiled coil</keyword>
<gene>
    <name evidence="4" type="ordered locus">B005_1600</name>
</gene>
<name>J7LA48_NOCAA</name>
<evidence type="ECO:0000256" key="3">
    <source>
        <dbReference type="SAM" id="Phobius"/>
    </source>
</evidence>
<sequence length="1728" mass="176378">MTKQPREYLRWDLLDRSEDPVPWVTSDVRSLSRFYEKLSDAAEQAAADMRRLESDRLGEGDTVDALKELVNELPKYLDKAQSAYESGYRALDKWETSLETARADSATIARAAAEAYLALEDTDAWKNKVDGDDPVRQTHIVKLERLLDDMQGAADECARALEEAKQGSPRKLWGWLDKIVTWVEENPLLYAVAMVVAGLAAIFIPGLGIALALVALSISGAGLFKEGKLGFNKETLFTLGMDAVSLIPGGALLRGGRAVGRVAGQAATRVPGRAAGGVRGAATAVRNSRGVTAVTSRAGRVSRRVNDVRSRSVTADIGYNIAKDSATSMGASITVQVAGEGVALSDISLGHEALTALGTSAAGSTVGALKSHDMLPSFGGSGSGGDGGTGVGTGGGDPAPDPVGSGAAPEPASGGGDTGGPGGDTNTGGSGTGAGDSSNPSNVRASDPGGPGTTAQASFGAPDGVGGTTTEPAVVSSNPDVQISSDGTTSESTGGPSDTGGAAQSGPTNPSTSETGPATTGSPDASTGAPAGGGAPESGPSTSASTAANTSDGGVPTSTSSPEPTGGSTAEPTVASSAVPTTTDSTGSPESGAADTSVGGGTTRSPVASDGAPVQSDAGGPPAGTVGAASDSTTGDGAPATGSEPNTSDRGATSETSGDGGTTDRSSDGEDTSARSDAGEGRRSGEEPREDFAPVTRSGGGTPMPQPSARPRSPIADVDGMDISSTGRSTTADPEASGGDTSGPRADGDTTTTGSPTGSRAGGDDTTTGAPPPIDTPPAARPDETVVGSGTPRRETVESHGNGSYTTTRDANGEPTVSYRHPTPGDGPDFTMDVTRDRVTVGDRTVTRSENGFGVTTQDGSGATVSRGARGESGTVEVTGPEGRPGASYRDGRLTVPTGQGDVTVSRNDQGATISASDGLSVTRPTNDDPTRIVQEGGPVDLRFGGDGPEITRPDAEGGSTPRTRVSDPAGGRSTEIGLDGYRVDTDDSTQSYDRGTDTVTLDSGSTRASASPGDARVSDESRGVDLWRSRDGIGTARGAGATAVGRGDGGFDIRAGEASPQRATRDADGTVTVGDTRITFDEPGCPDGVVRTGSGSEIRVVDVDGRPGLRVTAPDGTTSVHGADGAGRAPSIQVDGHRIALDPNSPDGSDVTLQVDTPGGWRVDAAGADAAGVRTPPDADGNSLEMARRADGTNEMGSGDFRVVSTPAGDGSSDVPSWVSAHGPDGITAGSSRDEAHVGDGTTRTEVELGDSRGLGSARTRSEGDDPTTHVSQGNEGGRVRTGDGTDVHVEGDRVGADVPRGSEPDVRSGDRTIEVRDDRVDMRGPDPETGGPTFRPGEHAGDAGRVPPRWRASTDGESMGGGTHPLHEITTRPQSGPGSVARPFHDGDQVSFRSGNIEGDQTPAGRSSMSDDGGRTRISDGRGGVRVVTEGRGTPDLRITEDHVRVSAPGGAQQRVDIPRAGGDDAPTAPRPDGSDGPTPRRDEDVDSPTREGEDGVPEAHRGSADRGETDGSGDGGRGSSGSGEDTPVTPVRSTRMDALAAIPLELFKNALNITLGFGVDMLRYHLDWYADNLEFGPDGLPNPRYLEQSLMQMGTAIPKAAAETRFEGGSGAILELSHQAMRNRLRDGMLEEFHEDFLNEEEREEEAEKVGAKLDLLDKLLSDEVKGDYLESRENPPSGPAELKEEVRMDQAFAEAERERERLEEELAELRGIDVEELRKQRDDG</sequence>
<organism evidence="4 5">
    <name type="scientific">Nocardiopsis alba (strain ATCC BAA-2165 / BE74)</name>
    <dbReference type="NCBI Taxonomy" id="1205910"/>
    <lineage>
        <taxon>Bacteria</taxon>
        <taxon>Bacillati</taxon>
        <taxon>Actinomycetota</taxon>
        <taxon>Actinomycetes</taxon>
        <taxon>Streptosporangiales</taxon>
        <taxon>Nocardiopsidaceae</taxon>
        <taxon>Nocardiopsis</taxon>
    </lineage>
</organism>
<feature type="compositionally biased region" description="Low complexity" evidence="2">
    <location>
        <begin position="618"/>
        <end position="629"/>
    </location>
</feature>
<feature type="compositionally biased region" description="Low complexity" evidence="2">
    <location>
        <begin position="484"/>
        <end position="501"/>
    </location>
</feature>
<keyword evidence="3" id="KW-0812">Transmembrane</keyword>
<dbReference type="KEGG" id="nal:B005_1600"/>
<feature type="compositionally biased region" description="Gly residues" evidence="2">
    <location>
        <begin position="379"/>
        <end position="397"/>
    </location>
</feature>
<dbReference type="HOGENOM" id="CLU_240056_0_0_11"/>
<keyword evidence="3" id="KW-1133">Transmembrane helix</keyword>
<dbReference type="EMBL" id="CP003788">
    <property type="protein sequence ID" value="AFR08305.1"/>
    <property type="molecule type" value="Genomic_DNA"/>
</dbReference>
<feature type="compositionally biased region" description="Polar residues" evidence="2">
    <location>
        <begin position="468"/>
        <end position="483"/>
    </location>
</feature>
<protein>
    <submittedName>
        <fullName evidence="4">Uncharacterized protein</fullName>
    </submittedName>
</protein>